<evidence type="ECO:0000256" key="2">
    <source>
        <dbReference type="ARBA" id="ARBA00007127"/>
    </source>
</evidence>
<keyword evidence="8 10" id="KW-0472">Membrane</keyword>
<keyword evidence="6 10" id="KW-0067">ATP-binding</keyword>
<evidence type="ECO:0000256" key="7">
    <source>
        <dbReference type="ARBA" id="ARBA00022989"/>
    </source>
</evidence>
<name>A0A5C0UFI5_9PROT</name>
<protein>
    <recommendedName>
        <fullName evidence="10">ADP,ATP carrier protein</fullName>
    </recommendedName>
</protein>
<gene>
    <name evidence="11" type="ORF">FZC34_01330</name>
</gene>
<feature type="transmembrane region" description="Helical" evidence="10">
    <location>
        <begin position="358"/>
        <end position="377"/>
    </location>
</feature>
<evidence type="ECO:0000256" key="8">
    <source>
        <dbReference type="ARBA" id="ARBA00023136"/>
    </source>
</evidence>
<keyword evidence="5 10" id="KW-0547">Nucleotide-binding</keyword>
<feature type="transmembrane region" description="Helical" evidence="10">
    <location>
        <begin position="434"/>
        <end position="453"/>
    </location>
</feature>
<evidence type="ECO:0000313" key="11">
    <source>
        <dbReference type="EMBL" id="QEK38549.1"/>
    </source>
</evidence>
<evidence type="ECO:0000256" key="6">
    <source>
        <dbReference type="ARBA" id="ARBA00022840"/>
    </source>
</evidence>
<evidence type="ECO:0000256" key="4">
    <source>
        <dbReference type="ARBA" id="ARBA00022692"/>
    </source>
</evidence>
<dbReference type="EMBL" id="CP043316">
    <property type="protein sequence ID" value="QEK38549.1"/>
    <property type="molecule type" value="Genomic_DNA"/>
</dbReference>
<dbReference type="OrthoDB" id="8477706at2"/>
<feature type="transmembrane region" description="Helical" evidence="10">
    <location>
        <begin position="294"/>
        <end position="313"/>
    </location>
</feature>
<accession>A0A5C0UFI5</accession>
<dbReference type="PANTHER" id="PTHR31187:SF1">
    <property type="entry name" value="ADP,ATP CARRIER PROTEIN 1"/>
    <property type="match status" value="1"/>
</dbReference>
<feature type="transmembrane region" description="Helical" evidence="10">
    <location>
        <begin position="169"/>
        <end position="192"/>
    </location>
</feature>
<feature type="transmembrane region" description="Helical" evidence="10">
    <location>
        <begin position="198"/>
        <end position="218"/>
    </location>
</feature>
<dbReference type="GO" id="GO:0005524">
    <property type="term" value="F:ATP binding"/>
    <property type="evidence" value="ECO:0007669"/>
    <property type="project" value="UniProtKB-KW"/>
</dbReference>
<feature type="transmembrane region" description="Helical" evidence="10">
    <location>
        <begin position="256"/>
        <end position="274"/>
    </location>
</feature>
<comment type="subcellular location">
    <subcellularLocation>
        <location evidence="1">Cell membrane</location>
        <topology evidence="1">Multi-pass membrane protein</topology>
    </subcellularLocation>
    <subcellularLocation>
        <location evidence="10">Membrane</location>
        <topology evidence="10">Multi-pass membrane protein</topology>
    </subcellularLocation>
</comment>
<dbReference type="RefSeq" id="WP_148971665.1">
    <property type="nucleotide sequence ID" value="NZ_CP043316.1"/>
</dbReference>
<evidence type="ECO:0000256" key="10">
    <source>
        <dbReference type="RuleBase" id="RU363121"/>
    </source>
</evidence>
<dbReference type="PANTHER" id="PTHR31187">
    <property type="match status" value="1"/>
</dbReference>
<comment type="similarity">
    <text evidence="2 10">Belongs to the ADP/ATP translocase tlc family.</text>
</comment>
<dbReference type="InterPro" id="IPR004667">
    <property type="entry name" value="ADP_ATP_car_bac_type"/>
</dbReference>
<evidence type="ECO:0000256" key="1">
    <source>
        <dbReference type="ARBA" id="ARBA00004651"/>
    </source>
</evidence>
<organism evidence="11 12">
    <name type="scientific">Candidatus Cytomitobacter primus</name>
    <dbReference type="NCBI Taxonomy" id="2066024"/>
    <lineage>
        <taxon>Bacteria</taxon>
        <taxon>Pseudomonadati</taxon>
        <taxon>Pseudomonadota</taxon>
        <taxon>Alphaproteobacteria</taxon>
        <taxon>Holosporales</taxon>
        <taxon>Holosporaceae</taxon>
        <taxon>Candidatus Cytomitobacter</taxon>
    </lineage>
</organism>
<evidence type="ECO:0000256" key="9">
    <source>
        <dbReference type="ARBA" id="ARBA00024792"/>
    </source>
</evidence>
<feature type="transmembrane region" description="Helical" evidence="10">
    <location>
        <begin position="80"/>
        <end position="98"/>
    </location>
</feature>
<dbReference type="AlphaFoldDB" id="A0A5C0UFI5"/>
<feature type="transmembrane region" description="Helical" evidence="10">
    <location>
        <begin position="325"/>
        <end position="346"/>
    </location>
</feature>
<sequence>MDLSNKIISESKKFVCLLSIITLTLFNNAVLRVIKDTLLFSDNSSIEVVHFIKSFLVMPISMVFVYFYTKVSLTVKSNKIIYIIMFSFMLFFTLYAFLHPVRMHLHPDPNSINLLIKNNEHLKWLLILYGSWSNALFYIFSELWSSVALNLIFWQFANNINTIKEAKKNYVYFGIFGSLGMVSGGGLVSYLFSSNFQYKISLMSIIISISIVCIILLYKFIFTKVLHNTYDAIEIKPTKSKFKFYDMINIFIKSKYLRYMMVLVFCYHMTSNLIEVTWKSILKLSVGNAESYASYMGIIYMISGILSILLFYFPKQLMKKASWRTIAMLIPVSLIVLTTVFYIALFNSGIYMHIFNKSNLRIIAIIGAIYYICNRFLKYALFDPIKEIAYIPLGKEERLKGKAMIDVFGGKLSKATSGYIQALLLMIVPSGNQIYISYYTIYIVVFCMLIWIISVHNLSYEYEKIATKD</sequence>
<reference evidence="11 12" key="1">
    <citation type="submission" date="2019-08" db="EMBL/GenBank/DDBJ databases">
        <title>Highly reduced genomes of protist endosymbionts show evolutionary convergence.</title>
        <authorList>
            <person name="George E."/>
            <person name="Husnik F."/>
            <person name="Tashyreva D."/>
            <person name="Prokopchuk G."/>
            <person name="Horak A."/>
            <person name="Kwong W.K."/>
            <person name="Lukes J."/>
            <person name="Keeling P.J."/>
        </authorList>
    </citation>
    <scope>NUCLEOTIDE SEQUENCE [LARGE SCALE GENOMIC DNA]</scope>
    <source>
        <strain evidence="11">1604LC</strain>
    </source>
</reference>
<feature type="transmembrane region" description="Helical" evidence="10">
    <location>
        <begin position="135"/>
        <end position="157"/>
    </location>
</feature>
<evidence type="ECO:0000313" key="12">
    <source>
        <dbReference type="Proteomes" id="UP000325004"/>
    </source>
</evidence>
<keyword evidence="7 10" id="KW-1133">Transmembrane helix</keyword>
<proteinExistence type="inferred from homology"/>
<evidence type="ECO:0000256" key="3">
    <source>
        <dbReference type="ARBA" id="ARBA00022448"/>
    </source>
</evidence>
<keyword evidence="4 10" id="KW-0812">Transmembrane</keyword>
<dbReference type="Pfam" id="PF03219">
    <property type="entry name" value="TLC"/>
    <property type="match status" value="1"/>
</dbReference>
<keyword evidence="12" id="KW-1185">Reference proteome</keyword>
<dbReference type="Proteomes" id="UP000325004">
    <property type="component" value="Chromosome"/>
</dbReference>
<dbReference type="GO" id="GO:0005471">
    <property type="term" value="F:ATP:ADP antiporter activity"/>
    <property type="evidence" value="ECO:0007669"/>
    <property type="project" value="InterPro"/>
</dbReference>
<comment type="function">
    <text evidence="9">Provides the rickettsial cell with host ATP in exchange for rickettsial ADP. This is an obligate exchange system. This energy acquiring activity is an important component of rickettsial parasitism.</text>
</comment>
<feature type="transmembrane region" description="Helical" evidence="10">
    <location>
        <begin position="48"/>
        <end position="68"/>
    </location>
</feature>
<dbReference type="GO" id="GO:0005886">
    <property type="term" value="C:plasma membrane"/>
    <property type="evidence" value="ECO:0007669"/>
    <property type="project" value="UniProtKB-SubCell"/>
</dbReference>
<dbReference type="KEGG" id="cpri:FZC34_01330"/>
<keyword evidence="3 10" id="KW-0813">Transport</keyword>
<evidence type="ECO:0000256" key="5">
    <source>
        <dbReference type="ARBA" id="ARBA00022741"/>
    </source>
</evidence>